<organism evidence="1 2">
    <name type="scientific">Ascaris lumbricoides</name>
    <name type="common">Giant roundworm</name>
    <dbReference type="NCBI Taxonomy" id="6252"/>
    <lineage>
        <taxon>Eukaryota</taxon>
        <taxon>Metazoa</taxon>
        <taxon>Ecdysozoa</taxon>
        <taxon>Nematoda</taxon>
        <taxon>Chromadorea</taxon>
        <taxon>Rhabditida</taxon>
        <taxon>Spirurina</taxon>
        <taxon>Ascaridomorpha</taxon>
        <taxon>Ascaridoidea</taxon>
        <taxon>Ascarididae</taxon>
        <taxon>Ascaris</taxon>
    </lineage>
</organism>
<dbReference type="Proteomes" id="UP000036681">
    <property type="component" value="Unplaced"/>
</dbReference>
<dbReference type="FunFam" id="3.40.720.10:FF:000017">
    <property type="entry name" value="Predicted protein"/>
    <property type="match status" value="1"/>
</dbReference>
<dbReference type="InterPro" id="IPR004245">
    <property type="entry name" value="DUF229"/>
</dbReference>
<dbReference type="PANTHER" id="PTHR10974:SF6">
    <property type="entry name" value="PROTEIN CBG19234"/>
    <property type="match status" value="1"/>
</dbReference>
<accession>A0A9J2PHS7</accession>
<dbReference type="Pfam" id="PF02995">
    <property type="entry name" value="DUF229"/>
    <property type="match status" value="1"/>
</dbReference>
<reference evidence="2" key="1">
    <citation type="submission" date="2023-03" db="UniProtKB">
        <authorList>
            <consortium name="WormBaseParasite"/>
        </authorList>
    </citation>
    <scope>IDENTIFICATION</scope>
</reference>
<keyword evidence="1" id="KW-1185">Reference proteome</keyword>
<dbReference type="WBParaSite" id="ALUE_0000956501-mRNA-1">
    <property type="protein sequence ID" value="ALUE_0000956501-mRNA-1"/>
    <property type="gene ID" value="ALUE_0000956501"/>
</dbReference>
<evidence type="ECO:0000313" key="2">
    <source>
        <dbReference type="WBParaSite" id="ALUE_0000956501-mRNA-1"/>
    </source>
</evidence>
<dbReference type="CDD" id="cd16021">
    <property type="entry name" value="ALP_like"/>
    <property type="match status" value="1"/>
</dbReference>
<protein>
    <submittedName>
        <fullName evidence="2">Sulfatase N-terminal domain-containing protein</fullName>
    </submittedName>
</protein>
<name>A0A9J2PHS7_ASCLU</name>
<dbReference type="GO" id="GO:0005615">
    <property type="term" value="C:extracellular space"/>
    <property type="evidence" value="ECO:0007669"/>
    <property type="project" value="TreeGrafter"/>
</dbReference>
<dbReference type="InterPro" id="IPR017850">
    <property type="entry name" value="Alkaline_phosphatase_core_sf"/>
</dbReference>
<dbReference type="PANTHER" id="PTHR10974">
    <property type="entry name" value="FI08016P-RELATED"/>
    <property type="match status" value="1"/>
</dbReference>
<evidence type="ECO:0000313" key="1">
    <source>
        <dbReference type="Proteomes" id="UP000036681"/>
    </source>
</evidence>
<dbReference type="Gene3D" id="3.40.720.10">
    <property type="entry name" value="Alkaline Phosphatase, subunit A"/>
    <property type="match status" value="1"/>
</dbReference>
<dbReference type="SUPFAM" id="SSF53649">
    <property type="entry name" value="Alkaline phosphatase-like"/>
    <property type="match status" value="1"/>
</dbReference>
<proteinExistence type="predicted"/>
<dbReference type="AlphaFoldDB" id="A0A9J2PHS7"/>
<sequence>MERFPLLDPFDPSLASYYNHPKPLECERIQDRYTYAFKNKAGHIPIKVEDSHAAECAFSQFVREICWSDFPVICESCFLYHPESKFFRRPMKVLIDKELAHSFDHVKYKFFRRANGSDSSLMYENWMSFPESGELDMKSATLWTFVPIVVIVSIWNQFMSSTRNSQMNFQLKGFNGVIVRGRIQQKHEYSNVHASVEPLNRVASSKKPTSSDKTPRPNVLILGIDSVSRSNVIRNLPLSYRYLTEHVGGWDFRGYAKIDDNTLPNMLAVLSGHKVAVDYKELNENMQTDFIDDWPFIWKNFSSAGYTTLLAEEQPGIFSYKARGFKLAPTDVYLRPFGHVLMEMPLYRSSSHYCFGNTPEAQILLETIHRFMEVQADENQPYFAFSFLWKLSHDFTSYIERLDAILAQWLQQVHTSGLLNNTVVMVMSDHGNRFDDIRKTLIGRYEERMPFLFVHLPEDFTAHEHIMDAMNKNVWRLSTQFDVYETLVDIVHGSNGIERPTLFNRGISLFREIPLNRTCKDLIIAEHFCVCQDVISVARRKKIIDTWMRANNATKKCNILSLQVEEAISVESLEAIKSAHALILYINDELKVVSSKCSQVILDRIVSAHKWSANKKVQDNSRWHFKRYISDRNVTYVVSFVRVTVLAQPNSALFEAVVQLTQPDPRRFFFTTAISSGSVSRVNSYGTTADCIAATHRPLEKYCTCKTKS</sequence>